<feature type="transmembrane region" description="Helical" evidence="1">
    <location>
        <begin position="76"/>
        <end position="98"/>
    </location>
</feature>
<keyword evidence="1" id="KW-0812">Transmembrane</keyword>
<evidence type="ECO:0000313" key="2">
    <source>
        <dbReference type="EMBL" id="PGD39404.1"/>
    </source>
</evidence>
<dbReference type="RefSeq" id="WP_078183347.1">
    <property type="nucleotide sequence ID" value="NZ_MUAM01000007.1"/>
</dbReference>
<dbReference type="PANTHER" id="PTHR41309">
    <property type="entry name" value="MEMBRANE PROTEIN-RELATED"/>
    <property type="match status" value="1"/>
</dbReference>
<reference evidence="2 3" key="1">
    <citation type="submission" date="2017-09" db="EMBL/GenBank/DDBJ databases">
        <title>Large-scale bioinformatics analysis of Bacillus genomes uncovers conserved roles of natural products in bacterial physiology.</title>
        <authorList>
            <consortium name="Agbiome Team Llc"/>
            <person name="Bleich R.M."/>
            <person name="Grubbs K.J."/>
            <person name="Santa Maria K.C."/>
            <person name="Allen S.E."/>
            <person name="Farag S."/>
            <person name="Shank E.A."/>
            <person name="Bowers A."/>
        </authorList>
    </citation>
    <scope>NUCLEOTIDE SEQUENCE [LARGE SCALE GENOMIC DNA]</scope>
    <source>
        <strain evidence="2 3">AFS065610</strain>
    </source>
</reference>
<sequence>MLNLIKKDLILQKTFLPAYLLFLVTYLWAGMDVAYVIIICSAVFVINTYQSDDKDNANILVNSLPYTRKEIISSKYVGTLFFTIVIIPFCLVGKYFILDIMEFQLSLESYILGFLAVMLITAFYIPFFVAFKVKKLVPVFIFLSIGVIYLMRNTPYLLNKYANGVLTFLKEISDLKLFLIFAVIAVGCYGVSWILSIRIYQNKAL</sequence>
<feature type="transmembrane region" description="Helical" evidence="1">
    <location>
        <begin position="178"/>
        <end position="200"/>
    </location>
</feature>
<keyword evidence="1" id="KW-1133">Transmembrane helix</keyword>
<organism evidence="2 3">
    <name type="scientific">Bacillus wiedmannii</name>
    <dbReference type="NCBI Taxonomy" id="1890302"/>
    <lineage>
        <taxon>Bacteria</taxon>
        <taxon>Bacillati</taxon>
        <taxon>Bacillota</taxon>
        <taxon>Bacilli</taxon>
        <taxon>Bacillales</taxon>
        <taxon>Bacillaceae</taxon>
        <taxon>Bacillus</taxon>
        <taxon>Bacillus cereus group</taxon>
    </lineage>
</organism>
<dbReference type="EMBL" id="NVIY01000006">
    <property type="protein sequence ID" value="PGD39404.1"/>
    <property type="molecule type" value="Genomic_DNA"/>
</dbReference>
<dbReference type="Pfam" id="PF13346">
    <property type="entry name" value="ABC2_membrane_5"/>
    <property type="match status" value="1"/>
</dbReference>
<accession>A0A2B6SE90</accession>
<feature type="transmembrane region" description="Helical" evidence="1">
    <location>
        <begin position="20"/>
        <end position="46"/>
    </location>
</feature>
<feature type="transmembrane region" description="Helical" evidence="1">
    <location>
        <begin position="110"/>
        <end position="129"/>
    </location>
</feature>
<dbReference type="PANTHER" id="PTHR41309:SF2">
    <property type="entry name" value="MEMBRANE PROTEIN"/>
    <property type="match status" value="1"/>
</dbReference>
<dbReference type="Proteomes" id="UP000223472">
    <property type="component" value="Unassembled WGS sequence"/>
</dbReference>
<dbReference type="InterPro" id="IPR025699">
    <property type="entry name" value="ABC2_memb-like"/>
</dbReference>
<name>A0A2B6SE90_9BACI</name>
<evidence type="ECO:0000256" key="1">
    <source>
        <dbReference type="SAM" id="Phobius"/>
    </source>
</evidence>
<gene>
    <name evidence="2" type="ORF">COM27_03170</name>
</gene>
<keyword evidence="1" id="KW-0472">Membrane</keyword>
<comment type="caution">
    <text evidence="2">The sequence shown here is derived from an EMBL/GenBank/DDBJ whole genome shotgun (WGS) entry which is preliminary data.</text>
</comment>
<proteinExistence type="predicted"/>
<dbReference type="AlphaFoldDB" id="A0A2B6SE90"/>
<evidence type="ECO:0000313" key="3">
    <source>
        <dbReference type="Proteomes" id="UP000223472"/>
    </source>
</evidence>
<feature type="transmembrane region" description="Helical" evidence="1">
    <location>
        <begin position="136"/>
        <end position="158"/>
    </location>
</feature>
<protein>
    <submittedName>
        <fullName evidence="2">ABC-2 transporter permease</fullName>
    </submittedName>
</protein>